<evidence type="ECO:0000256" key="3">
    <source>
        <dbReference type="ARBA" id="ARBA00023163"/>
    </source>
</evidence>
<dbReference type="EMBL" id="SDRB02001563">
    <property type="protein sequence ID" value="THG21137.1"/>
    <property type="molecule type" value="Genomic_DNA"/>
</dbReference>
<dbReference type="GO" id="GO:0003677">
    <property type="term" value="F:DNA binding"/>
    <property type="evidence" value="ECO:0007669"/>
    <property type="project" value="UniProtKB-KW"/>
</dbReference>
<organism evidence="6 7">
    <name type="scientific">Camellia sinensis var. sinensis</name>
    <name type="common">China tea</name>
    <dbReference type="NCBI Taxonomy" id="542762"/>
    <lineage>
        <taxon>Eukaryota</taxon>
        <taxon>Viridiplantae</taxon>
        <taxon>Streptophyta</taxon>
        <taxon>Embryophyta</taxon>
        <taxon>Tracheophyta</taxon>
        <taxon>Spermatophyta</taxon>
        <taxon>Magnoliopsida</taxon>
        <taxon>eudicotyledons</taxon>
        <taxon>Gunneridae</taxon>
        <taxon>Pentapetalae</taxon>
        <taxon>asterids</taxon>
        <taxon>Ericales</taxon>
        <taxon>Theaceae</taxon>
        <taxon>Camellia</taxon>
    </lineage>
</organism>
<evidence type="ECO:0000256" key="4">
    <source>
        <dbReference type="ARBA" id="ARBA00023242"/>
    </source>
</evidence>
<reference evidence="6 7" key="1">
    <citation type="journal article" date="2018" name="Proc. Natl. Acad. Sci. U.S.A.">
        <title>Draft genome sequence of Camellia sinensis var. sinensis provides insights into the evolution of the tea genome and tea quality.</title>
        <authorList>
            <person name="Wei C."/>
            <person name="Yang H."/>
            <person name="Wang S."/>
            <person name="Zhao J."/>
            <person name="Liu C."/>
            <person name="Gao L."/>
            <person name="Xia E."/>
            <person name="Lu Y."/>
            <person name="Tai Y."/>
            <person name="She G."/>
            <person name="Sun J."/>
            <person name="Cao H."/>
            <person name="Tong W."/>
            <person name="Gao Q."/>
            <person name="Li Y."/>
            <person name="Deng W."/>
            <person name="Jiang X."/>
            <person name="Wang W."/>
            <person name="Chen Q."/>
            <person name="Zhang S."/>
            <person name="Li H."/>
            <person name="Wu J."/>
            <person name="Wang P."/>
            <person name="Li P."/>
            <person name="Shi C."/>
            <person name="Zheng F."/>
            <person name="Jian J."/>
            <person name="Huang B."/>
            <person name="Shan D."/>
            <person name="Shi M."/>
            <person name="Fang C."/>
            <person name="Yue Y."/>
            <person name="Li F."/>
            <person name="Li D."/>
            <person name="Wei S."/>
            <person name="Han B."/>
            <person name="Jiang C."/>
            <person name="Yin Y."/>
            <person name="Xia T."/>
            <person name="Zhang Z."/>
            <person name="Bennetzen J.L."/>
            <person name="Zhao S."/>
            <person name="Wan X."/>
        </authorList>
    </citation>
    <scope>NUCLEOTIDE SEQUENCE [LARGE SCALE GENOMIC DNA]</scope>
    <source>
        <strain evidence="7">cv. Shuchazao</strain>
        <tissue evidence="6">Leaf</tissue>
    </source>
</reference>
<dbReference type="Pfam" id="PF02365">
    <property type="entry name" value="NAM"/>
    <property type="match status" value="1"/>
</dbReference>
<comment type="caution">
    <text evidence="6">The sequence shown here is derived from an EMBL/GenBank/DDBJ whole genome shotgun (WGS) entry which is preliminary data.</text>
</comment>
<feature type="domain" description="NAC" evidence="5">
    <location>
        <begin position="5"/>
        <end position="153"/>
    </location>
</feature>
<evidence type="ECO:0000313" key="6">
    <source>
        <dbReference type="EMBL" id="THG21137.1"/>
    </source>
</evidence>
<keyword evidence="4" id="KW-0539">Nucleus</keyword>
<proteinExistence type="predicted"/>
<dbReference type="InterPro" id="IPR003441">
    <property type="entry name" value="NAC-dom"/>
</dbReference>
<dbReference type="Gene3D" id="2.170.150.80">
    <property type="entry name" value="NAC domain"/>
    <property type="match status" value="1"/>
</dbReference>
<accession>A0A4V3WQP7</accession>
<dbReference type="PROSITE" id="PS51005">
    <property type="entry name" value="NAC"/>
    <property type="match status" value="1"/>
</dbReference>
<dbReference type="PANTHER" id="PTHR31719">
    <property type="entry name" value="NAC TRANSCRIPTION FACTOR 56"/>
    <property type="match status" value="1"/>
</dbReference>
<dbReference type="InterPro" id="IPR036093">
    <property type="entry name" value="NAC_dom_sf"/>
</dbReference>
<sequence>MAMEFGVGYKFNPSDIELIEYYLLNKITNQPLPMQHVIECDVYDEKQMSNIFNTVKTNIYVFTQLKKKSGKGKRIDRTVGKMGTWKAIDAAKPIEDHHGRLIGGKRSLDYENKERSGEHGAWNMKEYTLDGALLARINDLKLKDYVLCFIQRKRRVTKRATTGDDSEHGVETVVCDDEQLINYGYLNNNKRARRSVEECNQPSNSGFRFGFNDDALEKPVVPKEVEQKDSSIFKLELDNLAKFLGVDEPTVMQDGENIATTPGNDRPALDDEAFKYIIDPSVCDDEQWLLQQEQLINNKSKHTTSHNEECKTNRDRLAMSLPSGNPDFSGAFKSGSIVASILELELENVAKFPKLDQPCRMQDPDAASDGWSMGETIATSLGSYQHAVDDDGDHVFDSNYWVDSFVKDLLKGEQLPLQESKIEMLSNTFFGGL</sequence>
<evidence type="ECO:0000256" key="1">
    <source>
        <dbReference type="ARBA" id="ARBA00023015"/>
    </source>
</evidence>
<dbReference type="PANTHER" id="PTHR31719:SF43">
    <property type="entry name" value="NAC TRANSCRIPTION FACTOR 56"/>
    <property type="match status" value="1"/>
</dbReference>
<gene>
    <name evidence="6" type="ORF">TEA_004130</name>
</gene>
<dbReference type="GO" id="GO:0006355">
    <property type="term" value="P:regulation of DNA-templated transcription"/>
    <property type="evidence" value="ECO:0007669"/>
    <property type="project" value="InterPro"/>
</dbReference>
<keyword evidence="7" id="KW-1185">Reference proteome</keyword>
<dbReference type="AlphaFoldDB" id="A0A4V3WQP7"/>
<dbReference type="Proteomes" id="UP000306102">
    <property type="component" value="Unassembled WGS sequence"/>
</dbReference>
<keyword evidence="2" id="KW-0238">DNA-binding</keyword>
<evidence type="ECO:0000313" key="7">
    <source>
        <dbReference type="Proteomes" id="UP000306102"/>
    </source>
</evidence>
<protein>
    <recommendedName>
        <fullName evidence="5">NAC domain-containing protein</fullName>
    </recommendedName>
</protein>
<keyword evidence="1" id="KW-0805">Transcription regulation</keyword>
<evidence type="ECO:0000256" key="2">
    <source>
        <dbReference type="ARBA" id="ARBA00023125"/>
    </source>
</evidence>
<name>A0A4V3WQP7_CAMSN</name>
<dbReference type="SUPFAM" id="SSF101941">
    <property type="entry name" value="NAC domain"/>
    <property type="match status" value="1"/>
</dbReference>
<evidence type="ECO:0000259" key="5">
    <source>
        <dbReference type="PROSITE" id="PS51005"/>
    </source>
</evidence>
<keyword evidence="3" id="KW-0804">Transcription</keyword>